<keyword evidence="6" id="KW-1185">Reference proteome</keyword>
<evidence type="ECO:0000256" key="2">
    <source>
        <dbReference type="ARBA" id="ARBA00022786"/>
    </source>
</evidence>
<dbReference type="EMBL" id="JAHUTJ010044517">
    <property type="protein sequence ID" value="MED6282016.1"/>
    <property type="molecule type" value="Genomic_DNA"/>
</dbReference>
<dbReference type="InterPro" id="IPR035983">
    <property type="entry name" value="Hect_E3_ubiquitin_ligase"/>
</dbReference>
<feature type="domain" description="HECT" evidence="4">
    <location>
        <begin position="53"/>
        <end position="104"/>
    </location>
</feature>
<keyword evidence="2" id="KW-0833">Ubl conjugation pathway</keyword>
<dbReference type="Proteomes" id="UP001352852">
    <property type="component" value="Unassembled WGS sequence"/>
</dbReference>
<proteinExistence type="predicted"/>
<accession>A0ABU7E5H8</accession>
<feature type="region of interest" description="Disordered" evidence="3">
    <location>
        <begin position="1"/>
        <end position="41"/>
    </location>
</feature>
<protein>
    <recommendedName>
        <fullName evidence="4">HECT domain-containing protein</fullName>
    </recommendedName>
</protein>
<evidence type="ECO:0000313" key="6">
    <source>
        <dbReference type="Proteomes" id="UP001352852"/>
    </source>
</evidence>
<comment type="caution">
    <text evidence="5">The sequence shown here is derived from an EMBL/GenBank/DDBJ whole genome shotgun (WGS) entry which is preliminary data.</text>
</comment>
<name>A0ABU7E5H8_9TELE</name>
<gene>
    <name evidence="5" type="ORF">CHARACLAT_027655</name>
</gene>
<evidence type="ECO:0000256" key="3">
    <source>
        <dbReference type="SAM" id="MobiDB-lite"/>
    </source>
</evidence>
<keyword evidence="1" id="KW-0808">Transferase</keyword>
<evidence type="ECO:0000313" key="5">
    <source>
        <dbReference type="EMBL" id="MED6282016.1"/>
    </source>
</evidence>
<evidence type="ECO:0000259" key="4">
    <source>
        <dbReference type="Pfam" id="PF00632"/>
    </source>
</evidence>
<feature type="compositionally biased region" description="Polar residues" evidence="3">
    <location>
        <begin position="9"/>
        <end position="41"/>
    </location>
</feature>
<dbReference type="SUPFAM" id="SSF56204">
    <property type="entry name" value="Hect, E3 ligase catalytic domain"/>
    <property type="match status" value="1"/>
</dbReference>
<reference evidence="5 6" key="1">
    <citation type="submission" date="2021-06" db="EMBL/GenBank/DDBJ databases">
        <authorList>
            <person name="Palmer J.M."/>
        </authorList>
    </citation>
    <scope>NUCLEOTIDE SEQUENCE [LARGE SCALE GENOMIC DNA]</scope>
    <source>
        <strain evidence="5 6">CL_MEX2019</strain>
        <tissue evidence="5">Muscle</tissue>
    </source>
</reference>
<organism evidence="5 6">
    <name type="scientific">Characodon lateralis</name>
    <dbReference type="NCBI Taxonomy" id="208331"/>
    <lineage>
        <taxon>Eukaryota</taxon>
        <taxon>Metazoa</taxon>
        <taxon>Chordata</taxon>
        <taxon>Craniata</taxon>
        <taxon>Vertebrata</taxon>
        <taxon>Euteleostomi</taxon>
        <taxon>Actinopterygii</taxon>
        <taxon>Neopterygii</taxon>
        <taxon>Teleostei</taxon>
        <taxon>Neoteleostei</taxon>
        <taxon>Acanthomorphata</taxon>
        <taxon>Ovalentaria</taxon>
        <taxon>Atherinomorphae</taxon>
        <taxon>Cyprinodontiformes</taxon>
        <taxon>Goodeidae</taxon>
        <taxon>Characodon</taxon>
    </lineage>
</organism>
<dbReference type="Pfam" id="PF00632">
    <property type="entry name" value="HECT"/>
    <property type="match status" value="1"/>
</dbReference>
<dbReference type="InterPro" id="IPR000569">
    <property type="entry name" value="HECT_dom"/>
</dbReference>
<evidence type="ECO:0000256" key="1">
    <source>
        <dbReference type="ARBA" id="ARBA00022679"/>
    </source>
</evidence>
<sequence length="109" mass="12093">MSIADSASRCGSTAFSKRGNSPVSRESTHIQARSRSTDLLSTGILQNRTKQDLEQATPPELNNLIKFWTGWENLPASLSLGIVQSKYPTAATCYETLQIPGYYKNYKSF</sequence>
<dbReference type="Gene3D" id="3.30.2410.10">
    <property type="entry name" value="Hect, E3 ligase catalytic domain"/>
    <property type="match status" value="1"/>
</dbReference>